<accession>A0ABD0KUY9</accession>
<comment type="caution">
    <text evidence="1">The sequence shown here is derived from an EMBL/GenBank/DDBJ whole genome shotgun (WGS) entry which is preliminary data.</text>
</comment>
<sequence>MPTDPSCHDQMSDAVPSNLLCSNIPCPQIRRAVIRCQMQSHPTCSAQTFLPTDRAMIRCQMQSHPACSAQTFHAYRSVVPIRCTKIILPNDDLKICSSTSQFLFNLASASPSQWHPQSSR</sequence>
<dbReference type="Proteomes" id="UP001519460">
    <property type="component" value="Unassembled WGS sequence"/>
</dbReference>
<dbReference type="AlphaFoldDB" id="A0ABD0KUY9"/>
<reference evidence="1 2" key="1">
    <citation type="journal article" date="2023" name="Sci. Data">
        <title>Genome assembly of the Korean intertidal mud-creeper Batillaria attramentaria.</title>
        <authorList>
            <person name="Patra A.K."/>
            <person name="Ho P.T."/>
            <person name="Jun S."/>
            <person name="Lee S.J."/>
            <person name="Kim Y."/>
            <person name="Won Y.J."/>
        </authorList>
    </citation>
    <scope>NUCLEOTIDE SEQUENCE [LARGE SCALE GENOMIC DNA]</scope>
    <source>
        <strain evidence="1">Wonlab-2016</strain>
    </source>
</reference>
<gene>
    <name evidence="1" type="ORF">BaRGS_00018190</name>
</gene>
<name>A0ABD0KUY9_9CAEN</name>
<keyword evidence="2" id="KW-1185">Reference proteome</keyword>
<protein>
    <submittedName>
        <fullName evidence="1">Uncharacterized protein</fullName>
    </submittedName>
</protein>
<evidence type="ECO:0000313" key="1">
    <source>
        <dbReference type="EMBL" id="KAK7490587.1"/>
    </source>
</evidence>
<proteinExistence type="predicted"/>
<dbReference type="EMBL" id="JACVVK020000125">
    <property type="protein sequence ID" value="KAK7490587.1"/>
    <property type="molecule type" value="Genomic_DNA"/>
</dbReference>
<evidence type="ECO:0000313" key="2">
    <source>
        <dbReference type="Proteomes" id="UP001519460"/>
    </source>
</evidence>
<organism evidence="1 2">
    <name type="scientific">Batillaria attramentaria</name>
    <dbReference type="NCBI Taxonomy" id="370345"/>
    <lineage>
        <taxon>Eukaryota</taxon>
        <taxon>Metazoa</taxon>
        <taxon>Spiralia</taxon>
        <taxon>Lophotrochozoa</taxon>
        <taxon>Mollusca</taxon>
        <taxon>Gastropoda</taxon>
        <taxon>Caenogastropoda</taxon>
        <taxon>Sorbeoconcha</taxon>
        <taxon>Cerithioidea</taxon>
        <taxon>Batillariidae</taxon>
        <taxon>Batillaria</taxon>
    </lineage>
</organism>